<dbReference type="SUPFAM" id="SSF46785">
    <property type="entry name" value="Winged helix' DNA-binding domain"/>
    <property type="match status" value="1"/>
</dbReference>
<dbReference type="GO" id="GO:0003700">
    <property type="term" value="F:DNA-binding transcription factor activity"/>
    <property type="evidence" value="ECO:0007669"/>
    <property type="project" value="InterPro"/>
</dbReference>
<keyword evidence="3 6" id="KW-0238">DNA-binding</keyword>
<keyword evidence="2" id="KW-0805">Transcription regulation</keyword>
<organism evidence="6 7">
    <name type="scientific">Advenella incenata</name>
    <dbReference type="NCBI Taxonomy" id="267800"/>
    <lineage>
        <taxon>Bacteria</taxon>
        <taxon>Pseudomonadati</taxon>
        <taxon>Pseudomonadota</taxon>
        <taxon>Betaproteobacteria</taxon>
        <taxon>Burkholderiales</taxon>
        <taxon>Alcaligenaceae</taxon>
    </lineage>
</organism>
<gene>
    <name evidence="6" type="ORF">EV681_3063</name>
</gene>
<dbReference type="Gene3D" id="3.40.190.290">
    <property type="match status" value="1"/>
</dbReference>
<dbReference type="Pfam" id="PF00126">
    <property type="entry name" value="HTH_1"/>
    <property type="match status" value="1"/>
</dbReference>
<evidence type="ECO:0000256" key="2">
    <source>
        <dbReference type="ARBA" id="ARBA00023015"/>
    </source>
</evidence>
<dbReference type="InterPro" id="IPR005119">
    <property type="entry name" value="LysR_subst-bd"/>
</dbReference>
<dbReference type="PANTHER" id="PTHR30427:SF1">
    <property type="entry name" value="TRANSCRIPTIONAL ACTIVATOR PROTEIN LYSR"/>
    <property type="match status" value="1"/>
</dbReference>
<dbReference type="PRINTS" id="PR00039">
    <property type="entry name" value="HTHLYSR"/>
</dbReference>
<dbReference type="Gene3D" id="1.10.10.10">
    <property type="entry name" value="Winged helix-like DNA-binding domain superfamily/Winged helix DNA-binding domain"/>
    <property type="match status" value="1"/>
</dbReference>
<dbReference type="InterPro" id="IPR036390">
    <property type="entry name" value="WH_DNA-bd_sf"/>
</dbReference>
<keyword evidence="4" id="KW-0804">Transcription</keyword>
<evidence type="ECO:0000256" key="4">
    <source>
        <dbReference type="ARBA" id="ARBA00023163"/>
    </source>
</evidence>
<name>A0A4Q7VFM2_9BURK</name>
<dbReference type="PROSITE" id="PS50931">
    <property type="entry name" value="HTH_LYSR"/>
    <property type="match status" value="1"/>
</dbReference>
<feature type="domain" description="HTH lysR-type" evidence="5">
    <location>
        <begin position="5"/>
        <end position="62"/>
    </location>
</feature>
<reference evidence="6 7" key="1">
    <citation type="submission" date="2019-02" db="EMBL/GenBank/DDBJ databases">
        <title>Genomic Encyclopedia of Type Strains, Phase IV (KMG-IV): sequencing the most valuable type-strain genomes for metagenomic binning, comparative biology and taxonomic classification.</title>
        <authorList>
            <person name="Goeker M."/>
        </authorList>
    </citation>
    <scope>NUCLEOTIDE SEQUENCE [LARGE SCALE GENOMIC DNA]</scope>
    <source>
        <strain evidence="6 7">DSM 23814</strain>
    </source>
</reference>
<evidence type="ECO:0000256" key="1">
    <source>
        <dbReference type="ARBA" id="ARBA00009437"/>
    </source>
</evidence>
<dbReference type="OrthoDB" id="8849678at2"/>
<evidence type="ECO:0000313" key="6">
    <source>
        <dbReference type="EMBL" id="RZT94642.1"/>
    </source>
</evidence>
<dbReference type="GO" id="GO:0043565">
    <property type="term" value="F:sequence-specific DNA binding"/>
    <property type="evidence" value="ECO:0007669"/>
    <property type="project" value="TreeGrafter"/>
</dbReference>
<dbReference type="InterPro" id="IPR036388">
    <property type="entry name" value="WH-like_DNA-bd_sf"/>
</dbReference>
<protein>
    <submittedName>
        <fullName evidence="6">DNA-binding transcriptional LysR family regulator</fullName>
    </submittedName>
</protein>
<dbReference type="AlphaFoldDB" id="A0A4Q7VFM2"/>
<dbReference type="RefSeq" id="WP_130304425.1">
    <property type="nucleotide sequence ID" value="NZ_SHKO01000002.1"/>
</dbReference>
<dbReference type="GO" id="GO:0010628">
    <property type="term" value="P:positive regulation of gene expression"/>
    <property type="evidence" value="ECO:0007669"/>
    <property type="project" value="TreeGrafter"/>
</dbReference>
<dbReference type="PANTHER" id="PTHR30427">
    <property type="entry name" value="TRANSCRIPTIONAL ACTIVATOR PROTEIN LYSR"/>
    <property type="match status" value="1"/>
</dbReference>
<accession>A0A4Q7VFM2</accession>
<evidence type="ECO:0000259" key="5">
    <source>
        <dbReference type="PROSITE" id="PS50931"/>
    </source>
</evidence>
<proteinExistence type="inferred from homology"/>
<keyword evidence="7" id="KW-1185">Reference proteome</keyword>
<sequence length="308" mass="33950">MARSLNFRQLEAFRAVMLTGGMTPAGKLLFISQPAVTRLIRDLEADLGLALFVRRHTQLVATEEAHRLYREVERYFSGGDRIREVARTLRETRDGQLHIGAMPNLVATCLPGVVSRFLLDYPNVVVSIHSDSSTNLMAMLLHGQLDLALAIPPDTLPDLEHDVFAPMEAVCIIPPAHALAQHRVINVTDLHQQDFVSLGVHSTLRMRLNALMHELNVQPRVRLETAHSSTVAAYVREGVGVAVVDSFAAMGPGSEGLVVRPLKPDIAVRFCALYRHSKQALPMARAFAVTLRDALDEGKHHLSQAMSS</sequence>
<dbReference type="GO" id="GO:0009089">
    <property type="term" value="P:lysine biosynthetic process via diaminopimelate"/>
    <property type="evidence" value="ECO:0007669"/>
    <property type="project" value="TreeGrafter"/>
</dbReference>
<dbReference type="InterPro" id="IPR000847">
    <property type="entry name" value="LysR_HTH_N"/>
</dbReference>
<comment type="similarity">
    <text evidence="1">Belongs to the LysR transcriptional regulatory family.</text>
</comment>
<evidence type="ECO:0000313" key="7">
    <source>
        <dbReference type="Proteomes" id="UP000293398"/>
    </source>
</evidence>
<dbReference type="Pfam" id="PF03466">
    <property type="entry name" value="LysR_substrate"/>
    <property type="match status" value="1"/>
</dbReference>
<dbReference type="SUPFAM" id="SSF53850">
    <property type="entry name" value="Periplasmic binding protein-like II"/>
    <property type="match status" value="1"/>
</dbReference>
<dbReference type="EMBL" id="SHKO01000002">
    <property type="protein sequence ID" value="RZT94642.1"/>
    <property type="molecule type" value="Genomic_DNA"/>
</dbReference>
<dbReference type="Proteomes" id="UP000293398">
    <property type="component" value="Unassembled WGS sequence"/>
</dbReference>
<comment type="caution">
    <text evidence="6">The sequence shown here is derived from an EMBL/GenBank/DDBJ whole genome shotgun (WGS) entry which is preliminary data.</text>
</comment>
<evidence type="ECO:0000256" key="3">
    <source>
        <dbReference type="ARBA" id="ARBA00023125"/>
    </source>
</evidence>